<dbReference type="InterPro" id="IPR029052">
    <property type="entry name" value="Metallo-depent_PP-like"/>
</dbReference>
<dbReference type="InterPro" id="IPR004843">
    <property type="entry name" value="Calcineurin-like_PHP"/>
</dbReference>
<proteinExistence type="inferred from homology"/>
<keyword evidence="3" id="KW-0325">Glycoprotein</keyword>
<dbReference type="CDD" id="cd00839">
    <property type="entry name" value="MPP_PAPs"/>
    <property type="match status" value="1"/>
</dbReference>
<dbReference type="OrthoDB" id="45007at2759"/>
<dbReference type="EC" id="3.1.3.2" evidence="4"/>
<dbReference type="PANTHER" id="PTHR22953">
    <property type="entry name" value="ACID PHOSPHATASE RELATED"/>
    <property type="match status" value="1"/>
</dbReference>
<feature type="chain" id="PRO_5005151356" description="Purple acid phosphatase" evidence="4">
    <location>
        <begin position="21"/>
        <end position="643"/>
    </location>
</feature>
<dbReference type="InterPro" id="IPR008963">
    <property type="entry name" value="Purple_acid_Pase-like_N"/>
</dbReference>
<evidence type="ECO:0000256" key="4">
    <source>
        <dbReference type="RuleBase" id="RU361203"/>
    </source>
</evidence>
<comment type="catalytic activity">
    <reaction evidence="4">
        <text>a phosphate monoester + H2O = an alcohol + phosphate</text>
        <dbReference type="Rhea" id="RHEA:15017"/>
        <dbReference type="ChEBI" id="CHEBI:15377"/>
        <dbReference type="ChEBI" id="CHEBI:30879"/>
        <dbReference type="ChEBI" id="CHEBI:43474"/>
        <dbReference type="ChEBI" id="CHEBI:67140"/>
        <dbReference type="EC" id="3.1.3.2"/>
    </reaction>
</comment>
<protein>
    <recommendedName>
        <fullName evidence="4">Purple acid phosphatase</fullName>
        <ecNumber evidence="4">3.1.3.2</ecNumber>
    </recommendedName>
</protein>
<feature type="domain" description="Purple acid phosphatase N-terminal" evidence="7">
    <location>
        <begin position="39"/>
        <end position="134"/>
    </location>
</feature>
<dbReference type="Pfam" id="PF14008">
    <property type="entry name" value="Metallophos_C"/>
    <property type="match status" value="1"/>
</dbReference>
<dbReference type="InterPro" id="IPR039331">
    <property type="entry name" value="PAPs-like"/>
</dbReference>
<keyword evidence="1 4" id="KW-0732">Signal</keyword>
<feature type="domain" description="Purple acid phosphatase C-terminal" evidence="6">
    <location>
        <begin position="412"/>
        <end position="468"/>
    </location>
</feature>
<dbReference type="Proteomes" id="UP000019335">
    <property type="component" value="Unassembled WGS sequence"/>
</dbReference>
<feature type="signal peptide" evidence="4">
    <location>
        <begin position="1"/>
        <end position="20"/>
    </location>
</feature>
<evidence type="ECO:0000256" key="3">
    <source>
        <dbReference type="ARBA" id="ARBA00023180"/>
    </source>
</evidence>
<evidence type="ECO:0000313" key="8">
    <source>
        <dbReference type="EMBL" id="EWM20876.1"/>
    </source>
</evidence>
<sequence length="643" mass="71554">MGRWRFILVQLLVISAGAVAQVVELDKSDVPVDVESGVQQIHIAQGIDPTTMVISWLTPNYTAPAPASQVRYGLDPDNLDWLITNQDAFTYTIPAGYAKQDQKSPYPDYTSGWLHNVELRNLQPNTLYYYQCGDFSILPSNGDDYPYTPPTGRSGTLFFKTLPAVGKKLKEPLVFGMVADIGQNPDAQRSVLRLSQNDPALILIVGDDGYADCVGTLWDSFLNMLTGVSSFVPTMLVAGNHEVEWLSNATSLETQIFMSFEARFRMPQIAPGVITSAPYPPTLDANNKLCAPSKYQAGYEYGNSYFVYAAGPVTFLHLNPYSYTNTTSIQYRWLLSTLQGIDRKKTPWVVAVYHNPWYNSNTEKQNEFETIDMQATFEPLFYEYKVNLVMNGHVHAYERSYPVFQFVPTSDATAYVMAGTGADSVHDNTWLPQPIWSAYRNGSQWGTGSLTVKDDDTMTWQWHWNLDGILVSADEVTICNTHLGYPTYCQGYKYQCVARLRGINKAGWGTEAAQLMLNLTSEAAGTVASQMKIDRPNSKNNRTMLRNANGVLRVDFDVFGLTTEEEGSASAAAVETYLSSTNFVTAFGNGVTRASARCGKIKHETTGPSRAIEATKPGAKFIAFRLRRTGEYPHKMCMVTPKM</sequence>
<comment type="caution">
    <text evidence="8">The sequence shown here is derived from an EMBL/GenBank/DDBJ whole genome shotgun (WGS) entry which is preliminary data.</text>
</comment>
<dbReference type="AlphaFoldDB" id="W7TKC9"/>
<feature type="domain" description="Calcineurin-like phosphoesterase" evidence="5">
    <location>
        <begin position="176"/>
        <end position="397"/>
    </location>
</feature>
<dbReference type="GO" id="GO:0003993">
    <property type="term" value="F:acid phosphatase activity"/>
    <property type="evidence" value="ECO:0007669"/>
    <property type="project" value="UniProtKB-EC"/>
</dbReference>
<dbReference type="Gene3D" id="2.60.40.380">
    <property type="entry name" value="Purple acid phosphatase-like, N-terminal"/>
    <property type="match status" value="1"/>
</dbReference>
<dbReference type="Pfam" id="PF00149">
    <property type="entry name" value="Metallophos"/>
    <property type="match status" value="1"/>
</dbReference>
<dbReference type="SUPFAM" id="SSF56300">
    <property type="entry name" value="Metallo-dependent phosphatases"/>
    <property type="match status" value="1"/>
</dbReference>
<evidence type="ECO:0000259" key="7">
    <source>
        <dbReference type="Pfam" id="PF16656"/>
    </source>
</evidence>
<dbReference type="GO" id="GO:0046872">
    <property type="term" value="F:metal ion binding"/>
    <property type="evidence" value="ECO:0007669"/>
    <property type="project" value="InterPro"/>
</dbReference>
<evidence type="ECO:0000256" key="2">
    <source>
        <dbReference type="ARBA" id="ARBA00022801"/>
    </source>
</evidence>
<evidence type="ECO:0000313" key="9">
    <source>
        <dbReference type="Proteomes" id="UP000019335"/>
    </source>
</evidence>
<dbReference type="Gene3D" id="3.60.21.10">
    <property type="match status" value="1"/>
</dbReference>
<accession>W7TKC9</accession>
<dbReference type="InterPro" id="IPR041792">
    <property type="entry name" value="MPP_PAP"/>
</dbReference>
<evidence type="ECO:0000259" key="6">
    <source>
        <dbReference type="Pfam" id="PF14008"/>
    </source>
</evidence>
<gene>
    <name evidence="8" type="ORF">Naga_100498g3</name>
</gene>
<dbReference type="InterPro" id="IPR025733">
    <property type="entry name" value="PAPs_C"/>
</dbReference>
<dbReference type="Pfam" id="PF16656">
    <property type="entry name" value="Pur_ac_phosph_N"/>
    <property type="match status" value="1"/>
</dbReference>
<dbReference type="SUPFAM" id="SSF49363">
    <property type="entry name" value="Purple acid phosphatase, N-terminal domain"/>
    <property type="match status" value="1"/>
</dbReference>
<dbReference type="EMBL" id="AZIL01002751">
    <property type="protein sequence ID" value="EWM20876.1"/>
    <property type="molecule type" value="Genomic_DNA"/>
</dbReference>
<dbReference type="InterPro" id="IPR015914">
    <property type="entry name" value="PAPs_N"/>
</dbReference>
<evidence type="ECO:0000256" key="1">
    <source>
        <dbReference type="ARBA" id="ARBA00022729"/>
    </source>
</evidence>
<dbReference type="PANTHER" id="PTHR22953:SF153">
    <property type="entry name" value="PURPLE ACID PHOSPHATASE"/>
    <property type="match status" value="1"/>
</dbReference>
<comment type="similarity">
    <text evidence="4">Belongs to the metallophosphoesterase superfamily. Purple acid phosphatase family.</text>
</comment>
<keyword evidence="2 4" id="KW-0378">Hydrolase</keyword>
<reference evidence="8 9" key="1">
    <citation type="journal article" date="2014" name="Mol. Plant">
        <title>Chromosome Scale Genome Assembly and Transcriptome Profiling of Nannochloropsis gaditana in Nitrogen Depletion.</title>
        <authorList>
            <person name="Corteggiani Carpinelli E."/>
            <person name="Telatin A."/>
            <person name="Vitulo N."/>
            <person name="Forcato C."/>
            <person name="D'Angelo M."/>
            <person name="Schiavon R."/>
            <person name="Vezzi A."/>
            <person name="Giacometti G.M."/>
            <person name="Morosinotto T."/>
            <person name="Valle G."/>
        </authorList>
    </citation>
    <scope>NUCLEOTIDE SEQUENCE [LARGE SCALE GENOMIC DNA]</scope>
    <source>
        <strain evidence="8 9">B-31</strain>
    </source>
</reference>
<name>W7TKC9_9STRA</name>
<evidence type="ECO:0000259" key="5">
    <source>
        <dbReference type="Pfam" id="PF00149"/>
    </source>
</evidence>
<keyword evidence="9" id="KW-1185">Reference proteome</keyword>
<organism evidence="8 9">
    <name type="scientific">Nannochloropsis gaditana</name>
    <dbReference type="NCBI Taxonomy" id="72520"/>
    <lineage>
        <taxon>Eukaryota</taxon>
        <taxon>Sar</taxon>
        <taxon>Stramenopiles</taxon>
        <taxon>Ochrophyta</taxon>
        <taxon>Eustigmatophyceae</taxon>
        <taxon>Eustigmatales</taxon>
        <taxon>Monodopsidaceae</taxon>
        <taxon>Nannochloropsis</taxon>
    </lineage>
</organism>